<dbReference type="Gene3D" id="1.10.10.2830">
    <property type="match status" value="1"/>
</dbReference>
<evidence type="ECO:0000259" key="2">
    <source>
        <dbReference type="SMART" id="SM00470"/>
    </source>
</evidence>
<dbReference type="Gene3D" id="3.90.1530.30">
    <property type="match status" value="1"/>
</dbReference>
<dbReference type="PANTHER" id="PTHR33375:SF7">
    <property type="entry name" value="CHROMOSOME 2-PARTITIONING PROTEIN PARB-RELATED"/>
    <property type="match status" value="1"/>
</dbReference>
<dbReference type="EMBL" id="MH909329">
    <property type="protein sequence ID" value="QBQ66499.1"/>
    <property type="molecule type" value="Genomic_DNA"/>
</dbReference>
<dbReference type="InterPro" id="IPR036086">
    <property type="entry name" value="ParB/Sulfiredoxin_sf"/>
</dbReference>
<dbReference type="GO" id="GO:0007059">
    <property type="term" value="P:chromosome segregation"/>
    <property type="evidence" value="ECO:0007669"/>
    <property type="project" value="TreeGrafter"/>
</dbReference>
<feature type="domain" description="ParB-like N-terminal" evidence="2">
    <location>
        <begin position="41"/>
        <end position="139"/>
    </location>
</feature>
<evidence type="ECO:0000256" key="1">
    <source>
        <dbReference type="SAM" id="MobiDB-lite"/>
    </source>
</evidence>
<feature type="region of interest" description="Disordered" evidence="1">
    <location>
        <begin position="1"/>
        <end position="25"/>
    </location>
</feature>
<dbReference type="AlphaFoldDB" id="A0A482M182"/>
<dbReference type="SUPFAM" id="SSF109709">
    <property type="entry name" value="KorB DNA-binding domain-like"/>
    <property type="match status" value="1"/>
</dbReference>
<geneLocation type="plasmid" evidence="3">
    <name>p707804-3FII</name>
</geneLocation>
<reference evidence="3" key="1">
    <citation type="submission" date="2018-09" db="EMBL/GenBank/DDBJ databases">
        <authorList>
            <person name="Yuan Q."/>
            <person name="Jiang X."/>
            <person name="Jing Y."/>
            <person name="Cheng Q."/>
            <person name="Zhou D."/>
        </authorList>
    </citation>
    <scope>NUCLEOTIDE SEQUENCE</scope>
    <source>
        <strain evidence="3">150707804</strain>
        <plasmid evidence="3">p707804-3FII</plasmid>
    </source>
</reference>
<dbReference type="InterPro" id="IPR003115">
    <property type="entry name" value="ParB_N"/>
</dbReference>
<evidence type="ECO:0000313" key="3">
    <source>
        <dbReference type="EMBL" id="QBQ66499.1"/>
    </source>
</evidence>
<dbReference type="InterPro" id="IPR050336">
    <property type="entry name" value="Chromosome_partition/occlusion"/>
</dbReference>
<proteinExistence type="predicted"/>
<dbReference type="SUPFAM" id="SSF110849">
    <property type="entry name" value="ParB/Sulfiredoxin"/>
    <property type="match status" value="1"/>
</dbReference>
<protein>
    <recommendedName>
        <fullName evidence="2">ParB-like N-terminal domain-containing protein</fullName>
    </recommendedName>
</protein>
<dbReference type="PANTHER" id="PTHR33375">
    <property type="entry name" value="CHROMOSOME-PARTITIONING PROTEIN PARB-RELATED"/>
    <property type="match status" value="1"/>
</dbReference>
<dbReference type="RefSeq" id="WP_172693759.1">
    <property type="nucleotide sequence ID" value="NZ_MH909329.1"/>
</dbReference>
<sequence length="674" mass="74997">MAATNTTAMEPKKSTRSKKAAAKTTQTTEQKLVQLLADTPVQIFPFSRLTRSDLNTRIIAHTDREVEEMADSIEAVGILQNLIGVDQPDGTIGIVGGEGRRRGTGILVLRGVVDADTPFVPVKILPVELAVAASMIENGRRKNMHPAEQIIGFRTLQQEGKTPSQIGALMAFHPRHVQRCLKLANLAPALLDALARDELELEQCEALTLADSHERQMQVWEDAKAQWNGRAPVAHTLRKMATDDKMPISHPMYVFVGEDAYTAAGGELTADLFSDKDSTFVDAALVRSLLDGKLTVLAARLKQEQGWGWAEFRMTELRGHGEDKEQYRFAMPQGVLSDDEQQRVRELEDAMDGCAAYEDEYELQQMIDDIYCEATYREATPEFRAAHGIWVSWNGSDFQVQPGIRRLTEEDRQQEEEARQTHENANNVITYTTPEIPADAYPATLVKAMSAERTLAVQAELAGRPDVSVALLTWTLCLSMFDRSYGHRREPLKASVTTNQHLLASLAPSGEEGKALMSLKAQREAIQMTLPENWHLDFTWLLTWPAEQINALLGFCAAHGINGLQERLYNRTEKSELDGLEAALDFDLRNWWQPDAENYFGKLKIIQIGRAYEDAGMADRAGEVVKLKRRDAAQAAAKDLSAVGWVPDWMVRSAPVEQADEAAQTVTETTDNAA</sequence>
<keyword evidence="3" id="KW-0614">Plasmid</keyword>
<accession>A0A482M182</accession>
<organism evidence="3">
    <name type="scientific">Leclercia adecarboxylata</name>
    <dbReference type="NCBI Taxonomy" id="83655"/>
    <lineage>
        <taxon>Bacteria</taxon>
        <taxon>Pseudomonadati</taxon>
        <taxon>Pseudomonadota</taxon>
        <taxon>Gammaproteobacteria</taxon>
        <taxon>Enterobacterales</taxon>
        <taxon>Enterobacteriaceae</taxon>
        <taxon>Leclercia</taxon>
    </lineage>
</organism>
<dbReference type="SMART" id="SM00470">
    <property type="entry name" value="ParB"/>
    <property type="match status" value="1"/>
</dbReference>
<dbReference type="GO" id="GO:0005694">
    <property type="term" value="C:chromosome"/>
    <property type="evidence" value="ECO:0007669"/>
    <property type="project" value="TreeGrafter"/>
</dbReference>
<name>A0A482M182_9ENTR</name>